<dbReference type="GO" id="GO:0005829">
    <property type="term" value="C:cytosol"/>
    <property type="evidence" value="ECO:0007669"/>
    <property type="project" value="TreeGrafter"/>
</dbReference>
<keyword evidence="5 6" id="KW-0949">S-adenosyl-L-methionine</keyword>
<dbReference type="Pfam" id="PF02527">
    <property type="entry name" value="GidB"/>
    <property type="match status" value="1"/>
</dbReference>
<dbReference type="Proteomes" id="UP000886289">
    <property type="component" value="Unassembled WGS sequence"/>
</dbReference>
<evidence type="ECO:0000256" key="5">
    <source>
        <dbReference type="ARBA" id="ARBA00022691"/>
    </source>
</evidence>
<comment type="caution">
    <text evidence="7">The sequence shown here is derived from an EMBL/GenBank/DDBJ whole genome shotgun (WGS) entry which is preliminary data.</text>
</comment>
<feature type="binding site" evidence="6">
    <location>
        <position position="153"/>
    </location>
    <ligand>
        <name>S-adenosyl-L-methionine</name>
        <dbReference type="ChEBI" id="CHEBI:59789"/>
    </ligand>
</feature>
<comment type="similarity">
    <text evidence="6">Belongs to the methyltransferase superfamily. RNA methyltransferase RsmG family.</text>
</comment>
<dbReference type="PANTHER" id="PTHR31760:SF0">
    <property type="entry name" value="S-ADENOSYL-L-METHIONINE-DEPENDENT METHYLTRANSFERASES SUPERFAMILY PROTEIN"/>
    <property type="match status" value="1"/>
</dbReference>
<evidence type="ECO:0000256" key="1">
    <source>
        <dbReference type="ARBA" id="ARBA00022490"/>
    </source>
</evidence>
<evidence type="ECO:0000256" key="3">
    <source>
        <dbReference type="ARBA" id="ARBA00022603"/>
    </source>
</evidence>
<evidence type="ECO:0000256" key="6">
    <source>
        <dbReference type="HAMAP-Rule" id="MF_00074"/>
    </source>
</evidence>
<dbReference type="AlphaFoldDB" id="A0A7C0U496"/>
<feature type="binding site" evidence="6">
    <location>
        <position position="86"/>
    </location>
    <ligand>
        <name>S-adenosyl-L-methionine</name>
        <dbReference type="ChEBI" id="CHEBI:59789"/>
    </ligand>
</feature>
<dbReference type="GO" id="GO:0070043">
    <property type="term" value="F:rRNA (guanine-N7-)-methyltransferase activity"/>
    <property type="evidence" value="ECO:0007669"/>
    <property type="project" value="UniProtKB-UniRule"/>
</dbReference>
<dbReference type="EC" id="2.1.1.-" evidence="6"/>
<dbReference type="InterPro" id="IPR003682">
    <property type="entry name" value="rRNA_ssu_MeTfrase_G"/>
</dbReference>
<comment type="caution">
    <text evidence="6">Lacks conserved residue(s) required for the propagation of feature annotation.</text>
</comment>
<proteinExistence type="inferred from homology"/>
<feature type="binding site" evidence="6">
    <location>
        <position position="91"/>
    </location>
    <ligand>
        <name>S-adenosyl-L-methionine</name>
        <dbReference type="ChEBI" id="CHEBI:59789"/>
    </ligand>
</feature>
<accession>A0A7C0U496</accession>
<evidence type="ECO:0000313" key="7">
    <source>
        <dbReference type="EMBL" id="HDD45235.1"/>
    </source>
</evidence>
<dbReference type="SUPFAM" id="SSF53335">
    <property type="entry name" value="S-adenosyl-L-methionine-dependent methyltransferases"/>
    <property type="match status" value="1"/>
</dbReference>
<keyword evidence="3 6" id="KW-0489">Methyltransferase</keyword>
<gene>
    <name evidence="6 7" type="primary">rsmG</name>
    <name evidence="7" type="ORF">ENG63_10330</name>
</gene>
<reference evidence="7" key="1">
    <citation type="journal article" date="2020" name="mSystems">
        <title>Genome- and Community-Level Interaction Insights into Carbon Utilization and Element Cycling Functions of Hydrothermarchaeota in Hydrothermal Sediment.</title>
        <authorList>
            <person name="Zhou Z."/>
            <person name="Liu Y."/>
            <person name="Xu W."/>
            <person name="Pan J."/>
            <person name="Luo Z.H."/>
            <person name="Li M."/>
        </authorList>
    </citation>
    <scope>NUCLEOTIDE SEQUENCE [LARGE SCALE GENOMIC DNA]</scope>
    <source>
        <strain evidence="7">HyVt-233</strain>
    </source>
</reference>
<keyword evidence="1 6" id="KW-0963">Cytoplasm</keyword>
<organism evidence="7">
    <name type="scientific">Desulfofervidus auxilii</name>
    <dbReference type="NCBI Taxonomy" id="1621989"/>
    <lineage>
        <taxon>Bacteria</taxon>
        <taxon>Pseudomonadati</taxon>
        <taxon>Thermodesulfobacteriota</taxon>
        <taxon>Candidatus Desulfofervidia</taxon>
        <taxon>Candidatus Desulfofervidales</taxon>
        <taxon>Candidatus Desulfofervidaceae</taxon>
        <taxon>Candidatus Desulfofervidus</taxon>
    </lineage>
</organism>
<dbReference type="PIRSF" id="PIRSF003078">
    <property type="entry name" value="GidB"/>
    <property type="match status" value="1"/>
</dbReference>
<keyword evidence="2 6" id="KW-0698">rRNA processing</keyword>
<dbReference type="HAMAP" id="MF_00074">
    <property type="entry name" value="16SrRNA_methyltr_G"/>
    <property type="match status" value="1"/>
</dbReference>
<dbReference type="InterPro" id="IPR029063">
    <property type="entry name" value="SAM-dependent_MTases_sf"/>
</dbReference>
<sequence>MAIFMATSMEAKIKEILINGSETLGIKLKEKQIYQFQLYLLRLKKWSHHINLTGIKTERDIVIKHFLDSLTIFSFLKPRWELLDIGTGAGFPGIPLKIALPSLKLTLVEAKQKKVVFLKEIKRLLELKDIEIIQTHLPSPLLSKKTFNVVVGRAVAPLTEYIRLALPHVTNQGLLIIMRGGKDNKKEIEQICKKYDLSIAIQKSFMLPFSNIKREVIALKKLKS</sequence>
<dbReference type="PANTHER" id="PTHR31760">
    <property type="entry name" value="S-ADENOSYL-L-METHIONINE-DEPENDENT METHYLTRANSFERASES SUPERFAMILY PROTEIN"/>
    <property type="match status" value="1"/>
</dbReference>
<dbReference type="EMBL" id="DRBS01000380">
    <property type="protein sequence ID" value="HDD45235.1"/>
    <property type="molecule type" value="Genomic_DNA"/>
</dbReference>
<dbReference type="NCBIfam" id="TIGR00138">
    <property type="entry name" value="rsmG_gidB"/>
    <property type="match status" value="1"/>
</dbReference>
<comment type="subcellular location">
    <subcellularLocation>
        <location evidence="6">Cytoplasm</location>
    </subcellularLocation>
</comment>
<evidence type="ECO:0000256" key="4">
    <source>
        <dbReference type="ARBA" id="ARBA00022679"/>
    </source>
</evidence>
<name>A0A7C0U496_DESA2</name>
<keyword evidence="4 6" id="KW-0808">Transferase</keyword>
<dbReference type="Gene3D" id="3.40.50.150">
    <property type="entry name" value="Vaccinia Virus protein VP39"/>
    <property type="match status" value="1"/>
</dbReference>
<comment type="function">
    <text evidence="6">Specifically methylates the N7 position of a guanine in 16S rRNA.</text>
</comment>
<protein>
    <recommendedName>
        <fullName evidence="6">Ribosomal RNA small subunit methyltransferase G</fullName>
        <ecNumber evidence="6">2.1.1.-</ecNumber>
    </recommendedName>
    <alternativeName>
        <fullName evidence="6">16S rRNA 7-methylguanosine methyltransferase</fullName>
        <shortName evidence="6">16S rRNA m7G methyltransferase</shortName>
    </alternativeName>
</protein>
<evidence type="ECO:0000256" key="2">
    <source>
        <dbReference type="ARBA" id="ARBA00022552"/>
    </source>
</evidence>